<sequence>MQFELEFDTSHLTYVLRAARGEIEHPEGMLDSIGFTLLQQNRKRHDAGLDPNGQPWKPLSPLTLQATDPKTKQPIKRKSQQPLLRSGEMLKALHKDVNGDELRVFFWGNVEAERARYHQFGTKPRVITPRNSPVLAFAGIVTKRVNHPGLPKRELIGFPDSDRDLVENVATDHLQRVLQQARAK</sequence>
<dbReference type="Pfam" id="PF05069">
    <property type="entry name" value="Phage_tail_S"/>
    <property type="match status" value="1"/>
</dbReference>
<name>A0ABY7GF50_9GAMM</name>
<evidence type="ECO:0000256" key="1">
    <source>
        <dbReference type="SAM" id="MobiDB-lite"/>
    </source>
</evidence>
<evidence type="ECO:0000313" key="3">
    <source>
        <dbReference type="Proteomes" id="UP001162780"/>
    </source>
</evidence>
<keyword evidence="3" id="KW-1185">Reference proteome</keyword>
<protein>
    <submittedName>
        <fullName evidence="2">Phage virion morphogenesis protein</fullName>
    </submittedName>
</protein>
<proteinExistence type="predicted"/>
<dbReference type="Proteomes" id="UP001162780">
    <property type="component" value="Chromosome"/>
</dbReference>
<evidence type="ECO:0000313" key="2">
    <source>
        <dbReference type="EMBL" id="WAR43622.1"/>
    </source>
</evidence>
<organism evidence="2 3">
    <name type="scientific">Methylomonas rapida</name>
    <dbReference type="NCBI Taxonomy" id="2963939"/>
    <lineage>
        <taxon>Bacteria</taxon>
        <taxon>Pseudomonadati</taxon>
        <taxon>Pseudomonadota</taxon>
        <taxon>Gammaproteobacteria</taxon>
        <taxon>Methylococcales</taxon>
        <taxon>Methylococcaceae</taxon>
        <taxon>Methylomonas</taxon>
    </lineage>
</organism>
<dbReference type="EMBL" id="CP113517">
    <property type="protein sequence ID" value="WAR43622.1"/>
    <property type="molecule type" value="Genomic_DNA"/>
</dbReference>
<dbReference type="RefSeq" id="WP_255190504.1">
    <property type="nucleotide sequence ID" value="NZ_CP113517.1"/>
</dbReference>
<feature type="region of interest" description="Disordered" evidence="1">
    <location>
        <begin position="45"/>
        <end position="80"/>
    </location>
</feature>
<reference evidence="2" key="1">
    <citation type="submission" date="2022-11" db="EMBL/GenBank/DDBJ databases">
        <title>Methylomonas rapida sp. nov., Carotenoid-Producing Obligate Methanotrophs with High Growth Characteristics and Biotechnological Potential.</title>
        <authorList>
            <person name="Tikhonova E.N."/>
            <person name="Suleimanov R.Z."/>
            <person name="Miroshnikov K."/>
            <person name="Oshkin I.Y."/>
            <person name="Belova S.E."/>
            <person name="Danilova O.V."/>
            <person name="Ashikhmin A."/>
            <person name="Konopkin A."/>
            <person name="But S.Y."/>
            <person name="Khmelenina V.N."/>
            <person name="Kuznetsov N."/>
            <person name="Pimenov N.V."/>
            <person name="Dedysh S.N."/>
        </authorList>
    </citation>
    <scope>NUCLEOTIDE SEQUENCE</scope>
    <source>
        <strain evidence="2">MP1</strain>
    </source>
</reference>
<dbReference type="InterPro" id="IPR006522">
    <property type="entry name" value="Phage_virion_morphogenesis"/>
</dbReference>
<accession>A0ABY7GF50</accession>
<gene>
    <name evidence="2" type="ORF">NM686_014705</name>
</gene>